<dbReference type="RefSeq" id="WP_159966074.1">
    <property type="nucleotide sequence ID" value="NZ_APKE01000030.1"/>
</dbReference>
<gene>
    <name evidence="1" type="ORF">PMES_02540</name>
</gene>
<accession>A0A921NUN6</accession>
<dbReference type="Proteomes" id="UP000698242">
    <property type="component" value="Unassembled WGS sequence"/>
</dbReference>
<sequence length="208" mass="22871">MLAENHKIPEAYALADWRRRINDLYVVIRATPGPKAAHALWQQTRSAMFRDHPCSPLPASRRRGFERIAVHPYDPNWRFVVDIVPQEGAPIQFDLGADGGMTAKPVGRTDGLAQATGHELTLYWVTGYGGGLFVPFKDTHAESYGGGRYLVDAIKGADLGLNREQRMIVDFNFAYNPSCALNPAFVCPLSPAENALDTPIAAGERHIG</sequence>
<reference evidence="1" key="1">
    <citation type="submission" date="2013-03" db="EMBL/GenBank/DDBJ databases">
        <title>Genome Sequence of the Profundibacterium mesophilum strain KAUST100406-0324T from Red Sea, a novel genus in the family Rhodobacteraceae.</title>
        <authorList>
            <person name="Essack M."/>
            <person name="Alam I."/>
            <person name="Lafi F."/>
            <person name="Alawi W."/>
            <person name="Kamanu F."/>
            <person name="Al-Suwailem A."/>
            <person name="Lee O.O."/>
            <person name="Xu Y."/>
            <person name="Bajic V."/>
            <person name="Qian P.-Y."/>
            <person name="Archer J."/>
        </authorList>
    </citation>
    <scope>NUCLEOTIDE SEQUENCE</scope>
    <source>
        <strain evidence="1">KAUST100406-0324</strain>
    </source>
</reference>
<protein>
    <recommendedName>
        <fullName evidence="3">DUF1684 domain-containing protein</fullName>
    </recommendedName>
</protein>
<dbReference type="PANTHER" id="PTHR41913:SF1">
    <property type="entry name" value="DUF1684 DOMAIN-CONTAINING PROTEIN"/>
    <property type="match status" value="1"/>
</dbReference>
<evidence type="ECO:0000313" key="1">
    <source>
        <dbReference type="EMBL" id="KAF0675114.1"/>
    </source>
</evidence>
<evidence type="ECO:0008006" key="3">
    <source>
        <dbReference type="Google" id="ProtNLM"/>
    </source>
</evidence>
<dbReference type="InterPro" id="IPR012467">
    <property type="entry name" value="DUF1684"/>
</dbReference>
<dbReference type="OrthoDB" id="5493262at2"/>
<name>A0A921NUN6_9RHOB</name>
<dbReference type="EMBL" id="APKE01000030">
    <property type="protein sequence ID" value="KAF0675114.1"/>
    <property type="molecule type" value="Genomic_DNA"/>
</dbReference>
<dbReference type="AlphaFoldDB" id="A0A921NUN6"/>
<dbReference type="PANTHER" id="PTHR41913">
    <property type="entry name" value="DUF1684 DOMAIN-CONTAINING PROTEIN"/>
    <property type="match status" value="1"/>
</dbReference>
<proteinExistence type="predicted"/>
<organism evidence="1 2">
    <name type="scientific">Profundibacterium mesophilum KAUST100406-0324</name>
    <dbReference type="NCBI Taxonomy" id="1037889"/>
    <lineage>
        <taxon>Bacteria</taxon>
        <taxon>Pseudomonadati</taxon>
        <taxon>Pseudomonadota</taxon>
        <taxon>Alphaproteobacteria</taxon>
        <taxon>Rhodobacterales</taxon>
        <taxon>Roseobacteraceae</taxon>
        <taxon>Profundibacterium</taxon>
    </lineage>
</organism>
<keyword evidence="2" id="KW-1185">Reference proteome</keyword>
<evidence type="ECO:0000313" key="2">
    <source>
        <dbReference type="Proteomes" id="UP000698242"/>
    </source>
</evidence>
<dbReference type="Pfam" id="PF07920">
    <property type="entry name" value="DUF1684"/>
    <property type="match status" value="1"/>
</dbReference>
<comment type="caution">
    <text evidence="1">The sequence shown here is derived from an EMBL/GenBank/DDBJ whole genome shotgun (WGS) entry which is preliminary data.</text>
</comment>